<accession>A0A918TKX6</accession>
<reference evidence="1" key="1">
    <citation type="journal article" date="2014" name="Int. J. Syst. Evol. Microbiol.">
        <title>Complete genome sequence of Corynebacterium casei LMG S-19264T (=DSM 44701T), isolated from a smear-ripened cheese.</title>
        <authorList>
            <consortium name="US DOE Joint Genome Institute (JGI-PGF)"/>
            <person name="Walter F."/>
            <person name="Albersmeier A."/>
            <person name="Kalinowski J."/>
            <person name="Ruckert C."/>
        </authorList>
    </citation>
    <scope>NUCLEOTIDE SEQUENCE</scope>
    <source>
        <strain evidence="1">KCTC 12988</strain>
    </source>
</reference>
<reference evidence="1" key="2">
    <citation type="submission" date="2020-09" db="EMBL/GenBank/DDBJ databases">
        <authorList>
            <person name="Sun Q."/>
            <person name="Kim S."/>
        </authorList>
    </citation>
    <scope>NUCLEOTIDE SEQUENCE</scope>
    <source>
        <strain evidence="1">KCTC 12988</strain>
    </source>
</reference>
<dbReference type="EMBL" id="BMXI01000007">
    <property type="protein sequence ID" value="GHC52598.1"/>
    <property type="molecule type" value="Genomic_DNA"/>
</dbReference>
<evidence type="ECO:0000313" key="2">
    <source>
        <dbReference type="Proteomes" id="UP000644507"/>
    </source>
</evidence>
<dbReference type="AlphaFoldDB" id="A0A918TKX6"/>
<dbReference type="Proteomes" id="UP000644507">
    <property type="component" value="Unassembled WGS sequence"/>
</dbReference>
<proteinExistence type="predicted"/>
<sequence length="1128" mass="125264">MVLRGREANSAQLEARANARLALQMAIAQLQRTAGPDQRVTASAAFAGNGYPEQWTGVWRTGEEVDGSLMPAVGYGSDWGTTKSFKDRRESVTSWRSDWFLEPLVTNVSNSSPEAVSSLASATDSLPAVEVPLLGIGQSGALGWWTDDRSQRTSVAPGRNADSVGEEAFASAPRHDSGALVEEKWETDFFRDSHERELTVTDQSLALAASTSPLPAQSQAVARSYGLFTDSVFGGLKGDLTRFVESEGQVFGRDEELGLAGIDASASMLSEKFHESSGPKWQRLRSWFQLSRTGSSSGLTSMEAENTRVARKAFGGEGYSVDAMASLEQPVHPMVVDAGFHWDFTPEDETGSSFYCHIYPRVSLWNPYNTQLTSEPMVILMPKHIDSGGGLSVEVSLRGQVEIIPTVVRGWGEQFRTAGSPTEHYFMFTIEPTTFEAGECLVFTPKVNARVGMQPYDDRVVSRNILTANQPVGPENFTLSLQSRNSLLQQRLARGATVTRYISTPWDSQNYQNALHWNPKPFLLKQGTAGNMTSRDVMTRESHATLQRLYVNDGGAGEDYFAESGKRAGYIRMYPGWSNDAENNGSEWGTFASNPNRHPPRRWHYRVHLSWLDDIEELRVVGRINNPQPPYEAAVMADWNPIASVVCRTPSTYLREHFDLHVGPWYRCKAAHDAHGGLQNWGVFIEGKARGCPNANPLDFASELAFPVIDLPSRNLPLQSLGQLRHAPLSPWLWHPLRIVGNSRPSLHATADETSLPTIAQTRNPWTRTVVQTDAVFDDLVQSDDHKDVLLYDISHEVNRRLWDSYFASSWEEDFDEELNKLPNALYRPHPTLRADKDLMETGSGRQALSFWLPAYLLVNEGAFNVNTLSTESWLAFLSGMKDVSRPSSNGQEMAASHPFSRFRQPLEESGFWGGGVGLDDSQLSTLSSALVEVVRERGPFLGVSDFVNRRLSKDETQSRAGALDEAIQRASLRYEEGRDFLNMATDQDSAVPPRQRLTQEHNAEWLLDGAPGILEQSDILEPLGGTLCARGDTFRIRATGISKDESGRILAQVYCEATVVRSPEYLLAGDLTEPGSSTEPNSALLRPYLENESDSTLQANPDMHPLNLKYGRRFEVLDFRWLTPSEI</sequence>
<protein>
    <submittedName>
        <fullName evidence="1">Uncharacterized protein</fullName>
    </submittedName>
</protein>
<evidence type="ECO:0000313" key="1">
    <source>
        <dbReference type="EMBL" id="GHC52598.1"/>
    </source>
</evidence>
<gene>
    <name evidence="1" type="ORF">GCM10007100_18650</name>
</gene>
<organism evidence="1 2">
    <name type="scientific">Roseibacillus persicicus</name>
    <dbReference type="NCBI Taxonomy" id="454148"/>
    <lineage>
        <taxon>Bacteria</taxon>
        <taxon>Pseudomonadati</taxon>
        <taxon>Verrucomicrobiota</taxon>
        <taxon>Verrucomicrobiia</taxon>
        <taxon>Verrucomicrobiales</taxon>
        <taxon>Verrucomicrobiaceae</taxon>
        <taxon>Roseibacillus</taxon>
    </lineage>
</organism>
<name>A0A918TKX6_9BACT</name>
<keyword evidence="2" id="KW-1185">Reference proteome</keyword>
<comment type="caution">
    <text evidence="1">The sequence shown here is derived from an EMBL/GenBank/DDBJ whole genome shotgun (WGS) entry which is preliminary data.</text>
</comment>